<dbReference type="GO" id="GO:0006597">
    <property type="term" value="P:spermine biosynthetic process"/>
    <property type="evidence" value="ECO:0007669"/>
    <property type="project" value="InterPro"/>
</dbReference>
<dbReference type="AlphaFoldDB" id="A0A2T7PS45"/>
<dbReference type="PANTHER" id="PTHR46315:SF1">
    <property type="entry name" value="SPERMINE SYNTHASE"/>
    <property type="match status" value="1"/>
</dbReference>
<dbReference type="PROSITE" id="PS00028">
    <property type="entry name" value="ZINC_FINGER_C2H2_1"/>
    <property type="match status" value="2"/>
</dbReference>
<keyword evidence="7 13" id="KW-0863">Zinc-finger</keyword>
<keyword evidence="14" id="KW-0620">Polyamine biosynthesis</keyword>
<dbReference type="SMART" id="SM00355">
    <property type="entry name" value="ZnF_C2H2"/>
    <property type="match status" value="3"/>
</dbReference>
<evidence type="ECO:0008006" key="20">
    <source>
        <dbReference type="Google" id="ProtNLM"/>
    </source>
</evidence>
<dbReference type="Gene3D" id="3.40.50.150">
    <property type="entry name" value="Vaccinia Virus protein VP39"/>
    <property type="match status" value="1"/>
</dbReference>
<evidence type="ECO:0000256" key="8">
    <source>
        <dbReference type="ARBA" id="ARBA00022833"/>
    </source>
</evidence>
<organism evidence="18 19">
    <name type="scientific">Pomacea canaliculata</name>
    <name type="common">Golden apple snail</name>
    <dbReference type="NCBI Taxonomy" id="400727"/>
    <lineage>
        <taxon>Eukaryota</taxon>
        <taxon>Metazoa</taxon>
        <taxon>Spiralia</taxon>
        <taxon>Lophotrochozoa</taxon>
        <taxon>Mollusca</taxon>
        <taxon>Gastropoda</taxon>
        <taxon>Caenogastropoda</taxon>
        <taxon>Architaenioglossa</taxon>
        <taxon>Ampullarioidea</taxon>
        <taxon>Ampullariidae</taxon>
        <taxon>Pomacea</taxon>
    </lineage>
</organism>
<keyword evidence="9" id="KW-0805">Transcription regulation</keyword>
<evidence type="ECO:0000256" key="6">
    <source>
        <dbReference type="ARBA" id="ARBA00022737"/>
    </source>
</evidence>
<dbReference type="Proteomes" id="UP000245119">
    <property type="component" value="Linkage Group LG2"/>
</dbReference>
<sequence length="781" mass="88175">MMMTSRWSEDVWTVVPDILALALSDALIVYPNNITSPCEEDNVVFAVGSKGRSYATIYYHKQGLLTMNVEHPCQKDDEMLPLSKPYDLEFIRILDTRIQKCLGEMCVRSKSLYVPVRRPCRLPKNYTELGDERLTETDYTELVYEKTSPYQVIRILQSRVYGRVLTLDDDVMIGESDDIYNQTVLGVNRGNNYDGASVLILGGGDGGLLNLLTSLPKPPRHVLMAEIDEEVMKACARYMRSFCGSVLDTYKTDSYTIMVKDCVEVLKDSVEQEHKFDYVINDLTEFSVTKDKYGFSYDFKTNNILMELSYKCLADGGKYLARGNTLSAKGYTERIEQELRDIGFTFTRYENHVPSFLETMEGEDYGNKKCKGENKLQTISPNSQHDGKWQNPGFLDEHLISSSSVLNTSEEIGTSSSQTLTLPKPFACGICQKEFGLTNVKAFLQHMQAHVKEKPYFCTVCPSTFSRESFLKIHMYKHTGERPFVCKDCGKAFHRPSYLKVHMWKHTGNKGNHKRIKQVLMEEVENLSIEIKPLVKTLRPCKHVPLRRQPAEVRLPTNYASYKNVQRQDALCVSINEEILLPPDDSLSGIDCKKACEISSSDSEKLRSIKIICKSREPDCSEINQLSGKCSKSRKAGLKPIRRSVPVSADYDCVLDTDLLCDEESFITEYSQDTTSDKVSSGDAEGSAHSFSSSFTCGDSMDDIQQTRQNLKSSQQKRETGLSSPCSFYDGDELDKDDIIGSASLESFLKEEHTAAVSKSTQQKLENPKKRSMDIFFVGGG</sequence>
<evidence type="ECO:0000256" key="3">
    <source>
        <dbReference type="ARBA" id="ARBA00007867"/>
    </source>
</evidence>
<keyword evidence="11" id="KW-0804">Transcription</keyword>
<dbReference type="InterPro" id="IPR030374">
    <property type="entry name" value="PABS"/>
</dbReference>
<keyword evidence="4 14" id="KW-0808">Transferase</keyword>
<reference evidence="18 19" key="1">
    <citation type="submission" date="2018-04" db="EMBL/GenBank/DDBJ databases">
        <title>The genome of golden apple snail Pomacea canaliculata provides insight into stress tolerance and invasive adaptation.</title>
        <authorList>
            <person name="Liu C."/>
            <person name="Liu B."/>
            <person name="Ren Y."/>
            <person name="Zhang Y."/>
            <person name="Wang H."/>
            <person name="Li S."/>
            <person name="Jiang F."/>
            <person name="Yin L."/>
            <person name="Zhang G."/>
            <person name="Qian W."/>
            <person name="Fan W."/>
        </authorList>
    </citation>
    <scope>NUCLEOTIDE SEQUENCE [LARGE SCALE GENOMIC DNA]</scope>
    <source>
        <strain evidence="18">SZHN2017</strain>
        <tissue evidence="18">Muscle</tissue>
    </source>
</reference>
<dbReference type="FunFam" id="3.30.160.60:FF:000446">
    <property type="entry name" value="Zinc finger protein"/>
    <property type="match status" value="1"/>
</dbReference>
<dbReference type="HAMAP" id="MF_00198">
    <property type="entry name" value="Spermidine_synth"/>
    <property type="match status" value="1"/>
</dbReference>
<dbReference type="InterPro" id="IPR035246">
    <property type="entry name" value="Spermidine_synt_N"/>
</dbReference>
<dbReference type="InterPro" id="IPR036236">
    <property type="entry name" value="Znf_C2H2_sf"/>
</dbReference>
<keyword evidence="5" id="KW-0479">Metal-binding</keyword>
<dbReference type="FunFam" id="3.30.160.60:FF:000185">
    <property type="entry name" value="zinc finger protein 319"/>
    <property type="match status" value="1"/>
</dbReference>
<dbReference type="GO" id="GO:0003677">
    <property type="term" value="F:DNA binding"/>
    <property type="evidence" value="ECO:0007669"/>
    <property type="project" value="UniProtKB-KW"/>
</dbReference>
<dbReference type="Pfam" id="PF00096">
    <property type="entry name" value="zf-C2H2"/>
    <property type="match status" value="2"/>
</dbReference>
<evidence type="ECO:0000256" key="7">
    <source>
        <dbReference type="ARBA" id="ARBA00022771"/>
    </source>
</evidence>
<feature type="domain" description="C2H2-type" evidence="16">
    <location>
        <begin position="484"/>
        <end position="511"/>
    </location>
</feature>
<comment type="similarity">
    <text evidence="2">Belongs to the krueppel C2H2-type zinc-finger protein family.</text>
</comment>
<dbReference type="Pfam" id="PF01564">
    <property type="entry name" value="Spermine_synth"/>
    <property type="match status" value="1"/>
</dbReference>
<keyword evidence="8" id="KW-0862">Zinc</keyword>
<keyword evidence="12" id="KW-0539">Nucleus</keyword>
<feature type="domain" description="C2H2-type" evidence="16">
    <location>
        <begin position="456"/>
        <end position="483"/>
    </location>
</feature>
<dbReference type="InterPro" id="IPR013087">
    <property type="entry name" value="Znf_C2H2_type"/>
</dbReference>
<evidence type="ECO:0000256" key="15">
    <source>
        <dbReference type="SAM" id="MobiDB-lite"/>
    </source>
</evidence>
<comment type="caution">
    <text evidence="18">The sequence shown here is derived from an EMBL/GenBank/DDBJ whole genome shotgun (WGS) entry which is preliminary data.</text>
</comment>
<dbReference type="PROSITE" id="PS51006">
    <property type="entry name" value="PABS_2"/>
    <property type="match status" value="1"/>
</dbReference>
<evidence type="ECO:0000256" key="1">
    <source>
        <dbReference type="ARBA" id="ARBA00004123"/>
    </source>
</evidence>
<dbReference type="OrthoDB" id="6077919at2759"/>
<dbReference type="SUPFAM" id="SSF53335">
    <property type="entry name" value="S-adenosyl-L-methionine-dependent methyltransferases"/>
    <property type="match status" value="1"/>
</dbReference>
<dbReference type="GO" id="GO:0016768">
    <property type="term" value="F:spermine synthase activity"/>
    <property type="evidence" value="ECO:0007669"/>
    <property type="project" value="InterPro"/>
</dbReference>
<evidence type="ECO:0000256" key="4">
    <source>
        <dbReference type="ARBA" id="ARBA00022679"/>
    </source>
</evidence>
<dbReference type="InterPro" id="IPR029063">
    <property type="entry name" value="SAM-dependent_MTases_sf"/>
</dbReference>
<evidence type="ECO:0000256" key="2">
    <source>
        <dbReference type="ARBA" id="ARBA00006991"/>
    </source>
</evidence>
<comment type="subcellular location">
    <subcellularLocation>
        <location evidence="1">Nucleus</location>
    </subcellularLocation>
</comment>
<dbReference type="PANTHER" id="PTHR46315">
    <property type="entry name" value="SPERMINE SYNTHASE"/>
    <property type="match status" value="1"/>
</dbReference>
<evidence type="ECO:0000259" key="16">
    <source>
        <dbReference type="PROSITE" id="PS50157"/>
    </source>
</evidence>
<keyword evidence="10" id="KW-0238">DNA-binding</keyword>
<comment type="similarity">
    <text evidence="3">Belongs to the spermidine/spermine synthase family.</text>
</comment>
<evidence type="ECO:0000256" key="14">
    <source>
        <dbReference type="PROSITE-ProRule" id="PRU00354"/>
    </source>
</evidence>
<dbReference type="Gene3D" id="3.30.160.60">
    <property type="entry name" value="Classic Zinc Finger"/>
    <property type="match status" value="2"/>
</dbReference>
<proteinExistence type="inferred from homology"/>
<dbReference type="Pfam" id="PF17284">
    <property type="entry name" value="Spermine_synt_N"/>
    <property type="match status" value="1"/>
</dbReference>
<dbReference type="GO" id="GO:0005634">
    <property type="term" value="C:nucleus"/>
    <property type="evidence" value="ECO:0007669"/>
    <property type="project" value="UniProtKB-SubCell"/>
</dbReference>
<dbReference type="Gene3D" id="2.30.140.10">
    <property type="entry name" value="Spermidine synthase, tetramerisation domain"/>
    <property type="match status" value="1"/>
</dbReference>
<dbReference type="InterPro" id="IPR015576">
    <property type="entry name" value="Spermine_synthase_animal"/>
</dbReference>
<feature type="domain" description="PABS" evidence="17">
    <location>
        <begin position="123"/>
        <end position="368"/>
    </location>
</feature>
<gene>
    <name evidence="18" type="ORF">C0Q70_03222</name>
</gene>
<evidence type="ECO:0000256" key="10">
    <source>
        <dbReference type="ARBA" id="ARBA00023125"/>
    </source>
</evidence>
<evidence type="ECO:0000256" key="11">
    <source>
        <dbReference type="ARBA" id="ARBA00023163"/>
    </source>
</evidence>
<feature type="region of interest" description="Disordered" evidence="15">
    <location>
        <begin position="672"/>
        <end position="692"/>
    </location>
</feature>
<accession>A0A2T7PS45</accession>
<evidence type="ECO:0000256" key="13">
    <source>
        <dbReference type="PROSITE-ProRule" id="PRU00042"/>
    </source>
</evidence>
<evidence type="ECO:0000256" key="9">
    <source>
        <dbReference type="ARBA" id="ARBA00023015"/>
    </source>
</evidence>
<dbReference type="GO" id="GO:0008270">
    <property type="term" value="F:zinc ion binding"/>
    <property type="evidence" value="ECO:0007669"/>
    <property type="project" value="UniProtKB-KW"/>
</dbReference>
<dbReference type="PROSITE" id="PS50157">
    <property type="entry name" value="ZINC_FINGER_C2H2_2"/>
    <property type="match status" value="2"/>
</dbReference>
<evidence type="ECO:0000256" key="12">
    <source>
        <dbReference type="ARBA" id="ARBA00023242"/>
    </source>
</evidence>
<dbReference type="InterPro" id="IPR001045">
    <property type="entry name" value="Spermi_synthase"/>
</dbReference>
<evidence type="ECO:0000313" key="19">
    <source>
        <dbReference type="Proteomes" id="UP000245119"/>
    </source>
</evidence>
<feature type="region of interest" description="Disordered" evidence="15">
    <location>
        <begin position="708"/>
        <end position="729"/>
    </location>
</feature>
<evidence type="ECO:0000259" key="17">
    <source>
        <dbReference type="PROSITE" id="PS51006"/>
    </source>
</evidence>
<dbReference type="STRING" id="400727.A0A2T7PS45"/>
<evidence type="ECO:0000313" key="18">
    <source>
        <dbReference type="EMBL" id="PVD36244.1"/>
    </source>
</evidence>
<evidence type="ECO:0000256" key="5">
    <source>
        <dbReference type="ARBA" id="ARBA00022723"/>
    </source>
</evidence>
<name>A0A2T7PS45_POMCA</name>
<dbReference type="SUPFAM" id="SSF57667">
    <property type="entry name" value="beta-beta-alpha zinc fingers"/>
    <property type="match status" value="2"/>
</dbReference>
<dbReference type="EMBL" id="PZQS01000002">
    <property type="protein sequence ID" value="PVD36244.1"/>
    <property type="molecule type" value="Genomic_DNA"/>
</dbReference>
<dbReference type="InterPro" id="IPR037163">
    <property type="entry name" value="Spermidine_synt_N_sf"/>
</dbReference>
<feature type="active site" description="Proton acceptor" evidence="14">
    <location>
        <position position="282"/>
    </location>
</feature>
<keyword evidence="6" id="KW-0677">Repeat</keyword>
<protein>
    <recommendedName>
        <fullName evidence="20">C2H2-type domain-containing protein</fullName>
    </recommendedName>
</protein>
<keyword evidence="19" id="KW-1185">Reference proteome</keyword>